<dbReference type="PANTHER" id="PTHR13932:SF6">
    <property type="entry name" value="OXYGEN-INDEPENDENT COPROPORPHYRINOGEN III OXIDASE"/>
    <property type="match status" value="1"/>
</dbReference>
<sequence>MDQAVLRCAQARAPRYTSYPTAAQFGPEVGSDTAAGWLSAIPEGEAVSLYLHVPFCAQICWYCACNMKLGRRPEPLLAYADDLRAEIALVAAALGRRQRVVRVHWGGGTPTSLPFAAIEAIMAEVRARFDLAPDAEIAFELDPRNVPEGLPRRLAALGVGRVSLGVQEFDPKVQAAVNRIQPYDIVARVVETLRGAGIEAINFDLIYGLPHQSVETISETIRLTLGLAPSRIALFGYAHVPWMAKRQRMLPEQALPGAEERFAQATRAADMLVEGGYRRIGLDHFARPGDGLTRAAEEGRLVRNFQGYTDDPVETVIGMGATAISALPEGYHQNISETGAWARVVRGGRLPVARGVALTPEDRLRRAVILELMCAMEVDLGDLCAAHGRAPGALDAELAACLGFVEDGLARIEDRRLSVTERGRPALRVIAAAFDAHLAAAQATGPRHAVAV</sequence>
<dbReference type="InterPro" id="IPR034505">
    <property type="entry name" value="Coproporphyrinogen-III_oxidase"/>
</dbReference>
<gene>
    <name evidence="16" type="primary">hemN_1</name>
    <name evidence="16" type="ORF">LNKW23_06010</name>
</gene>
<evidence type="ECO:0000256" key="8">
    <source>
        <dbReference type="ARBA" id="ARBA00022723"/>
    </source>
</evidence>
<evidence type="ECO:0000256" key="4">
    <source>
        <dbReference type="ARBA" id="ARBA00011245"/>
    </source>
</evidence>
<evidence type="ECO:0000256" key="13">
    <source>
        <dbReference type="ARBA" id="ARBA00048321"/>
    </source>
</evidence>
<evidence type="ECO:0000256" key="7">
    <source>
        <dbReference type="ARBA" id="ARBA00022691"/>
    </source>
</evidence>
<comment type="similarity">
    <text evidence="3 14">Belongs to the anaerobic coproporphyrinogen-III oxidase family.</text>
</comment>
<dbReference type="InterPro" id="IPR058240">
    <property type="entry name" value="rSAM_sf"/>
</dbReference>
<keyword evidence="5 14" id="KW-0004">4Fe-4S</keyword>
<comment type="catalytic activity">
    <reaction evidence="13 14">
        <text>coproporphyrinogen III + 2 S-adenosyl-L-methionine = protoporphyrinogen IX + 2 5'-deoxyadenosine + 2 L-methionine + 2 CO2</text>
        <dbReference type="Rhea" id="RHEA:15425"/>
        <dbReference type="ChEBI" id="CHEBI:16526"/>
        <dbReference type="ChEBI" id="CHEBI:17319"/>
        <dbReference type="ChEBI" id="CHEBI:57307"/>
        <dbReference type="ChEBI" id="CHEBI:57309"/>
        <dbReference type="ChEBI" id="CHEBI:57844"/>
        <dbReference type="ChEBI" id="CHEBI:59789"/>
        <dbReference type="EC" id="1.3.98.3"/>
    </reaction>
</comment>
<protein>
    <recommendedName>
        <fullName evidence="14">Coproporphyrinogen-III oxidase</fullName>
        <ecNumber evidence="14">1.3.98.3</ecNumber>
    </recommendedName>
</protein>
<reference evidence="16 17" key="1">
    <citation type="submission" date="2023-04" db="EMBL/GenBank/DDBJ databases">
        <title>Marinoamorphus aggregata gen. nov., sp. Nov., isolate from tissue of brittle star Ophioplocus japonicus.</title>
        <authorList>
            <person name="Kawano K."/>
            <person name="Sawayama S."/>
            <person name="Nakagawa S."/>
        </authorList>
    </citation>
    <scope>NUCLEOTIDE SEQUENCE [LARGE SCALE GENOMIC DNA]</scope>
    <source>
        <strain evidence="16 17">NKW23</strain>
    </source>
</reference>
<keyword evidence="17" id="KW-1185">Reference proteome</keyword>
<dbReference type="Pfam" id="PF04055">
    <property type="entry name" value="Radical_SAM"/>
    <property type="match status" value="1"/>
</dbReference>
<keyword evidence="9 14" id="KW-0560">Oxidoreductase</keyword>
<keyword evidence="8 14" id="KW-0479">Metal-binding</keyword>
<evidence type="ECO:0000256" key="12">
    <source>
        <dbReference type="ARBA" id="ARBA00023244"/>
    </source>
</evidence>
<evidence type="ECO:0000256" key="6">
    <source>
        <dbReference type="ARBA" id="ARBA00022490"/>
    </source>
</evidence>
<dbReference type="Gene3D" id="3.30.750.200">
    <property type="match status" value="1"/>
</dbReference>
<evidence type="ECO:0000256" key="14">
    <source>
        <dbReference type="PIRNR" id="PIRNR000167"/>
    </source>
</evidence>
<dbReference type="SUPFAM" id="SSF102114">
    <property type="entry name" value="Radical SAM enzymes"/>
    <property type="match status" value="1"/>
</dbReference>
<comment type="cofactor">
    <cofactor evidence="14">
        <name>[4Fe-4S] cluster</name>
        <dbReference type="ChEBI" id="CHEBI:49883"/>
    </cofactor>
    <text evidence="14">Binds 1 [4Fe-4S] cluster. The cluster is coordinated with 3 cysteines and an exchangeable S-adenosyl-L-methionine.</text>
</comment>
<evidence type="ECO:0000256" key="9">
    <source>
        <dbReference type="ARBA" id="ARBA00023002"/>
    </source>
</evidence>
<keyword evidence="7 14" id="KW-0949">S-adenosyl-L-methionine</keyword>
<evidence type="ECO:0000256" key="2">
    <source>
        <dbReference type="ARBA" id="ARBA00004785"/>
    </source>
</evidence>
<keyword evidence="6 14" id="KW-0963">Cytoplasm</keyword>
<accession>A0ABQ6LJK0</accession>
<evidence type="ECO:0000259" key="15">
    <source>
        <dbReference type="PROSITE" id="PS51918"/>
    </source>
</evidence>
<keyword evidence="11 14" id="KW-0411">Iron-sulfur</keyword>
<evidence type="ECO:0000256" key="11">
    <source>
        <dbReference type="ARBA" id="ARBA00023014"/>
    </source>
</evidence>
<keyword evidence="10 14" id="KW-0408">Iron</keyword>
<evidence type="ECO:0000256" key="1">
    <source>
        <dbReference type="ARBA" id="ARBA00004496"/>
    </source>
</evidence>
<evidence type="ECO:0000256" key="10">
    <source>
        <dbReference type="ARBA" id="ARBA00023004"/>
    </source>
</evidence>
<dbReference type="EMBL" id="BSYI01000003">
    <property type="protein sequence ID" value="GMG81388.1"/>
    <property type="molecule type" value="Genomic_DNA"/>
</dbReference>
<dbReference type="PIRSF" id="PIRSF000167">
    <property type="entry name" value="HemN"/>
    <property type="match status" value="1"/>
</dbReference>
<evidence type="ECO:0000256" key="5">
    <source>
        <dbReference type="ARBA" id="ARBA00022485"/>
    </source>
</evidence>
<comment type="caution">
    <text evidence="16">The sequence shown here is derived from an EMBL/GenBank/DDBJ whole genome shotgun (WGS) entry which is preliminary data.</text>
</comment>
<evidence type="ECO:0000313" key="17">
    <source>
        <dbReference type="Proteomes" id="UP001239909"/>
    </source>
</evidence>
<comment type="subcellular location">
    <subcellularLocation>
        <location evidence="1 14">Cytoplasm</location>
    </subcellularLocation>
</comment>
<dbReference type="EC" id="1.3.98.3" evidence="14"/>
<dbReference type="Pfam" id="PF06969">
    <property type="entry name" value="HemN_C"/>
    <property type="match status" value="1"/>
</dbReference>
<name>A0ABQ6LJK0_9RHOB</name>
<dbReference type="InterPro" id="IPR006638">
    <property type="entry name" value="Elp3/MiaA/NifB-like_rSAM"/>
</dbReference>
<dbReference type="PROSITE" id="PS51918">
    <property type="entry name" value="RADICAL_SAM"/>
    <property type="match status" value="1"/>
</dbReference>
<dbReference type="SMART" id="SM00729">
    <property type="entry name" value="Elp3"/>
    <property type="match status" value="1"/>
</dbReference>
<dbReference type="SFLD" id="SFLDS00029">
    <property type="entry name" value="Radical_SAM"/>
    <property type="match status" value="1"/>
</dbReference>
<dbReference type="Gene3D" id="1.10.10.920">
    <property type="match status" value="1"/>
</dbReference>
<organism evidence="16 17">
    <name type="scientific">Paralimibaculum aggregatum</name>
    <dbReference type="NCBI Taxonomy" id="3036245"/>
    <lineage>
        <taxon>Bacteria</taxon>
        <taxon>Pseudomonadati</taxon>
        <taxon>Pseudomonadota</taxon>
        <taxon>Alphaproteobacteria</taxon>
        <taxon>Rhodobacterales</taxon>
        <taxon>Paracoccaceae</taxon>
        <taxon>Paralimibaculum</taxon>
    </lineage>
</organism>
<dbReference type="SFLD" id="SFLDG01065">
    <property type="entry name" value="anaerobic_coproporphyrinogen-I"/>
    <property type="match status" value="1"/>
</dbReference>
<keyword evidence="12 14" id="KW-0627">Porphyrin biosynthesis</keyword>
<comment type="subunit">
    <text evidence="4">Monomer.</text>
</comment>
<dbReference type="Proteomes" id="UP001239909">
    <property type="component" value="Unassembled WGS sequence"/>
</dbReference>
<feature type="domain" description="Radical SAM core" evidence="15">
    <location>
        <begin position="41"/>
        <end position="283"/>
    </location>
</feature>
<dbReference type="PANTHER" id="PTHR13932">
    <property type="entry name" value="COPROPORPHYRINIGEN III OXIDASE"/>
    <property type="match status" value="1"/>
</dbReference>
<proteinExistence type="inferred from homology"/>
<comment type="pathway">
    <text evidence="2 14">Porphyrin-containing compound metabolism; protoporphyrin-IX biosynthesis; protoporphyrinogen-IX from coproporphyrinogen-III (AdoMet route): step 1/1.</text>
</comment>
<dbReference type="InterPro" id="IPR010723">
    <property type="entry name" value="HemN_C"/>
</dbReference>
<dbReference type="InterPro" id="IPR007197">
    <property type="entry name" value="rSAM"/>
</dbReference>
<evidence type="ECO:0000256" key="3">
    <source>
        <dbReference type="ARBA" id="ARBA00005493"/>
    </source>
</evidence>
<dbReference type="NCBIfam" id="TIGR00538">
    <property type="entry name" value="hemN"/>
    <property type="match status" value="1"/>
</dbReference>
<evidence type="ECO:0000313" key="16">
    <source>
        <dbReference type="EMBL" id="GMG81388.1"/>
    </source>
</evidence>
<dbReference type="CDD" id="cd01335">
    <property type="entry name" value="Radical_SAM"/>
    <property type="match status" value="1"/>
</dbReference>
<dbReference type="RefSeq" id="WP_285670046.1">
    <property type="nucleotide sequence ID" value="NZ_BSYI01000003.1"/>
</dbReference>
<dbReference type="InterPro" id="IPR004558">
    <property type="entry name" value="Coprogen_oxidase_HemN"/>
</dbReference>